<keyword evidence="2" id="KW-0472">Membrane</keyword>
<dbReference type="EMBL" id="FZNO01000040">
    <property type="protein sequence ID" value="SNR92175.1"/>
    <property type="molecule type" value="Genomic_DNA"/>
</dbReference>
<keyword evidence="2" id="KW-0812">Transmembrane</keyword>
<feature type="transmembrane region" description="Helical" evidence="2">
    <location>
        <begin position="242"/>
        <end position="264"/>
    </location>
</feature>
<sequence>MRWGRAAIVAAAAAVLALVPAAAASAHPLGNFTVNHHDGLVLTPDAVLLTVVVDRAEIPAAQALQEIAPDGPPAEDRLAEAAAAECAVLAREVRLTVDGAAVGWTVETTGMELPPGAANLPTMRLTCALRAEVDLSAPATVAFRDEYLSGPVGWREITVDGHGIRLLDSPVPVESPTDELRAYPEDLLASPLDVRSLEVATEPGENTAAGASAVAPSSSDPFGSAMAALDRRLQTMIGDGRLTPLVGALAVGLAVLLGCGHALLPGHGKTVMAAYLAGRRGHSRDAVLVGATVTATHTVGVLVLGLAVSLSSSFAGDQVLRWLGVVSGALVASIGALMLRGAVRNRRSDDAAVVEDVPLAVGVGALVSAGVNAGVGTRPHVRATDVRTRDHSHGHDHSHDHDHPHDHDHLHADNHDHVEGGVRAWWSGRHSHHPGGHTHAPHAHGHRSGHGGLVGMGIAGGLVPSPSALVVLLASIGLGRTVFGVFLVVAYGLGMATTLTAVGLALVHMRDRLSRRLNVTGSSNRLRRIARTGPLVTAVLVLTVGLALVVRGAVLGA</sequence>
<dbReference type="GO" id="GO:0032025">
    <property type="term" value="P:response to cobalt ion"/>
    <property type="evidence" value="ECO:0007669"/>
    <property type="project" value="TreeGrafter"/>
</dbReference>
<reference evidence="4 5" key="1">
    <citation type="submission" date="2017-06" db="EMBL/GenBank/DDBJ databases">
        <authorList>
            <person name="Kim H.J."/>
            <person name="Triplett B.A."/>
        </authorList>
    </citation>
    <scope>NUCLEOTIDE SEQUENCE [LARGE SCALE GENOMIC DNA]</scope>
    <source>
        <strain evidence="4 5">DSM 44272</strain>
    </source>
</reference>
<evidence type="ECO:0000256" key="2">
    <source>
        <dbReference type="SAM" id="Phobius"/>
    </source>
</evidence>
<feature type="transmembrane region" description="Helical" evidence="2">
    <location>
        <begin position="285"/>
        <end position="307"/>
    </location>
</feature>
<evidence type="ECO:0000256" key="1">
    <source>
        <dbReference type="SAM" id="MobiDB-lite"/>
    </source>
</evidence>
<feature type="transmembrane region" description="Helical" evidence="2">
    <location>
        <begin position="482"/>
        <end position="507"/>
    </location>
</feature>
<dbReference type="GO" id="GO:0006824">
    <property type="term" value="P:cobalt ion transport"/>
    <property type="evidence" value="ECO:0007669"/>
    <property type="project" value="UniProtKB-KW"/>
</dbReference>
<dbReference type="PANTHER" id="PTHR40659">
    <property type="entry name" value="NICKEL/COBALT EFFLUX SYSTEM RCNA"/>
    <property type="match status" value="1"/>
</dbReference>
<dbReference type="GO" id="GO:0010045">
    <property type="term" value="P:response to nickel cation"/>
    <property type="evidence" value="ECO:0007669"/>
    <property type="project" value="TreeGrafter"/>
</dbReference>
<dbReference type="GO" id="GO:0046583">
    <property type="term" value="F:monoatomic cation efflux transmembrane transporter activity"/>
    <property type="evidence" value="ECO:0007669"/>
    <property type="project" value="TreeGrafter"/>
</dbReference>
<keyword evidence="5" id="KW-1185">Reference proteome</keyword>
<dbReference type="AlphaFoldDB" id="A0A239A977"/>
<feature type="transmembrane region" description="Helical" evidence="2">
    <location>
        <begin position="453"/>
        <end position="476"/>
    </location>
</feature>
<proteinExistence type="predicted"/>
<dbReference type="GO" id="GO:0015099">
    <property type="term" value="F:nickel cation transmembrane transporter activity"/>
    <property type="evidence" value="ECO:0007669"/>
    <property type="project" value="TreeGrafter"/>
</dbReference>
<protein>
    <submittedName>
        <fullName evidence="4">ABC-type nickel/cobalt efflux system, permease component RcnA</fullName>
    </submittedName>
</protein>
<feature type="transmembrane region" description="Helical" evidence="2">
    <location>
        <begin position="319"/>
        <end position="339"/>
    </location>
</feature>
<feature type="compositionally biased region" description="Basic residues" evidence="1">
    <location>
        <begin position="429"/>
        <end position="449"/>
    </location>
</feature>
<feature type="chain" id="PRO_5039420121" evidence="3">
    <location>
        <begin position="27"/>
        <end position="557"/>
    </location>
</feature>
<name>A0A239A977_9ACTN</name>
<keyword evidence="3" id="KW-0732">Signal</keyword>
<evidence type="ECO:0000313" key="5">
    <source>
        <dbReference type="Proteomes" id="UP000198403"/>
    </source>
</evidence>
<feature type="signal peptide" evidence="3">
    <location>
        <begin position="1"/>
        <end position="26"/>
    </location>
</feature>
<dbReference type="Proteomes" id="UP000198403">
    <property type="component" value="Unassembled WGS sequence"/>
</dbReference>
<organism evidence="4 5">
    <name type="scientific">Blastococcus mobilis</name>
    <dbReference type="NCBI Taxonomy" id="1938746"/>
    <lineage>
        <taxon>Bacteria</taxon>
        <taxon>Bacillati</taxon>
        <taxon>Actinomycetota</taxon>
        <taxon>Actinomycetes</taxon>
        <taxon>Geodermatophilales</taxon>
        <taxon>Geodermatophilaceae</taxon>
        <taxon>Blastococcus</taxon>
    </lineage>
</organism>
<feature type="region of interest" description="Disordered" evidence="1">
    <location>
        <begin position="380"/>
        <end position="412"/>
    </location>
</feature>
<evidence type="ECO:0000313" key="4">
    <source>
        <dbReference type="EMBL" id="SNR92175.1"/>
    </source>
</evidence>
<evidence type="ECO:0000256" key="3">
    <source>
        <dbReference type="SAM" id="SignalP"/>
    </source>
</evidence>
<dbReference type="GO" id="GO:0005886">
    <property type="term" value="C:plasma membrane"/>
    <property type="evidence" value="ECO:0007669"/>
    <property type="project" value="UniProtKB-SubCell"/>
</dbReference>
<feature type="transmembrane region" description="Helical" evidence="2">
    <location>
        <begin position="535"/>
        <end position="554"/>
    </location>
</feature>
<dbReference type="RefSeq" id="WP_217899450.1">
    <property type="nucleotide sequence ID" value="NZ_FZNO01000040.1"/>
</dbReference>
<dbReference type="InterPro" id="IPR051224">
    <property type="entry name" value="NiCoT_RcnA"/>
</dbReference>
<feature type="region of interest" description="Disordered" evidence="1">
    <location>
        <begin position="427"/>
        <end position="449"/>
    </location>
</feature>
<gene>
    <name evidence="4" type="ORF">SAMN06272737_1408</name>
</gene>
<keyword evidence="2" id="KW-1133">Transmembrane helix</keyword>
<accession>A0A239A977</accession>
<feature type="compositionally biased region" description="Basic and acidic residues" evidence="1">
    <location>
        <begin position="382"/>
        <end position="412"/>
    </location>
</feature>
<dbReference type="PANTHER" id="PTHR40659:SF1">
    <property type="entry name" value="NICKEL_COBALT EFFLUX SYSTEM RCNA"/>
    <property type="match status" value="1"/>
</dbReference>